<keyword evidence="5" id="KW-0732">Signal</keyword>
<feature type="chain" id="PRO_5032782043" evidence="5">
    <location>
        <begin position="20"/>
        <end position="333"/>
    </location>
</feature>
<organism evidence="7 8">
    <name type="scientific">Acinetobacter variabilis</name>
    <dbReference type="NCBI Taxonomy" id="70346"/>
    <lineage>
        <taxon>Bacteria</taxon>
        <taxon>Pseudomonadati</taxon>
        <taxon>Pseudomonadota</taxon>
        <taxon>Gammaproteobacteria</taxon>
        <taxon>Moraxellales</taxon>
        <taxon>Moraxellaceae</taxon>
        <taxon>Acinetobacter</taxon>
    </lineage>
</organism>
<dbReference type="CDD" id="cd07185">
    <property type="entry name" value="OmpA_C-like"/>
    <property type="match status" value="1"/>
</dbReference>
<dbReference type="GO" id="GO:0009279">
    <property type="term" value="C:cell outer membrane"/>
    <property type="evidence" value="ECO:0007669"/>
    <property type="project" value="UniProtKB-SubCell"/>
</dbReference>
<dbReference type="AlphaFoldDB" id="A0A7T7WFN2"/>
<dbReference type="PRINTS" id="PR01021">
    <property type="entry name" value="OMPADOMAIN"/>
</dbReference>
<dbReference type="RefSeq" id="WP_179992577.1">
    <property type="nucleotide sequence ID" value="NZ_CP060811.1"/>
</dbReference>
<gene>
    <name evidence="7" type="ORF">IAQ69_08030</name>
</gene>
<evidence type="ECO:0000256" key="1">
    <source>
        <dbReference type="ARBA" id="ARBA00004442"/>
    </source>
</evidence>
<keyword evidence="3" id="KW-0998">Cell outer membrane</keyword>
<feature type="domain" description="OmpA-like" evidence="6">
    <location>
        <begin position="219"/>
        <end position="333"/>
    </location>
</feature>
<dbReference type="SUPFAM" id="SSF103088">
    <property type="entry name" value="OmpA-like"/>
    <property type="match status" value="1"/>
</dbReference>
<evidence type="ECO:0000259" key="6">
    <source>
        <dbReference type="PROSITE" id="PS51123"/>
    </source>
</evidence>
<evidence type="ECO:0000256" key="2">
    <source>
        <dbReference type="ARBA" id="ARBA00023136"/>
    </source>
</evidence>
<protein>
    <submittedName>
        <fullName evidence="7">OmpA family protein</fullName>
    </submittedName>
</protein>
<dbReference type="InterPro" id="IPR006665">
    <property type="entry name" value="OmpA-like"/>
</dbReference>
<evidence type="ECO:0000313" key="8">
    <source>
        <dbReference type="Proteomes" id="UP000596079"/>
    </source>
</evidence>
<dbReference type="PROSITE" id="PS51257">
    <property type="entry name" value="PROKAR_LIPOPROTEIN"/>
    <property type="match status" value="1"/>
</dbReference>
<proteinExistence type="predicted"/>
<keyword evidence="2 4" id="KW-0472">Membrane</keyword>
<feature type="signal peptide" evidence="5">
    <location>
        <begin position="1"/>
        <end position="19"/>
    </location>
</feature>
<reference evidence="7 8" key="1">
    <citation type="submission" date="2020-08" db="EMBL/GenBank/DDBJ databases">
        <title>Emergence of ISAba1-mediated novel tet(X) in Acinetobacter variabilis from a chicken farm.</title>
        <authorList>
            <person name="Peng K."/>
            <person name="Li R."/>
        </authorList>
    </citation>
    <scope>NUCLEOTIDE SEQUENCE [LARGE SCALE GENOMIC DNA]</scope>
    <source>
        <strain evidence="7 8">XM9F202-2</strain>
    </source>
</reference>
<evidence type="ECO:0000256" key="4">
    <source>
        <dbReference type="PROSITE-ProRule" id="PRU00473"/>
    </source>
</evidence>
<dbReference type="InterPro" id="IPR050330">
    <property type="entry name" value="Bact_OuterMem_StrucFunc"/>
</dbReference>
<dbReference type="InterPro" id="IPR036737">
    <property type="entry name" value="OmpA-like_sf"/>
</dbReference>
<name>A0A7T7WFN2_9GAMM</name>
<dbReference type="Proteomes" id="UP000596079">
    <property type="component" value="Chromosome"/>
</dbReference>
<dbReference type="Pfam" id="PF00691">
    <property type="entry name" value="OmpA"/>
    <property type="match status" value="1"/>
</dbReference>
<evidence type="ECO:0000256" key="5">
    <source>
        <dbReference type="SAM" id="SignalP"/>
    </source>
</evidence>
<dbReference type="Gene3D" id="3.30.1330.60">
    <property type="entry name" value="OmpA-like domain"/>
    <property type="match status" value="1"/>
</dbReference>
<sequence>MKTSTLLRTAILCTPFIFAACSKTEQAETSKTEIQQEDTTQAAETAQTQAFDISKIPLSTATLGDFPYIALPDGYIYQNTEQRNFERVPFWTGQQLEWIEGQLFSSGITSKPEYKEGNFLEIQRNLESVIKDLGGVEIANSQIPKDIIEKIPKDFQVQYYAGLGDIFNYPTKTYVVRQEDKTAWFQLTQSGNYISLMVAESKSLNVTAKALTSSALKQSLDQDDKVSVQINFATDKAEILPDSQAQIEQMVALLNDNPDLKLGIYGHTDNTGDAAYNLELSDQRAQSVVTALTKAGIEGSRLTAKGFGNTQPVADNSNEDGKAKNRRVELVKL</sequence>
<comment type="subcellular location">
    <subcellularLocation>
        <location evidence="1">Cell outer membrane</location>
    </subcellularLocation>
</comment>
<evidence type="ECO:0000313" key="7">
    <source>
        <dbReference type="EMBL" id="QQN86838.1"/>
    </source>
</evidence>
<dbReference type="InterPro" id="IPR006664">
    <property type="entry name" value="OMP_bac"/>
</dbReference>
<dbReference type="PANTHER" id="PTHR30329:SF21">
    <property type="entry name" value="LIPOPROTEIN YIAD-RELATED"/>
    <property type="match status" value="1"/>
</dbReference>
<accession>A0A7T7WFN2</accession>
<dbReference type="EMBL" id="CP060811">
    <property type="protein sequence ID" value="QQN86838.1"/>
    <property type="molecule type" value="Genomic_DNA"/>
</dbReference>
<evidence type="ECO:0000256" key="3">
    <source>
        <dbReference type="ARBA" id="ARBA00023237"/>
    </source>
</evidence>
<dbReference type="PANTHER" id="PTHR30329">
    <property type="entry name" value="STATOR ELEMENT OF FLAGELLAR MOTOR COMPLEX"/>
    <property type="match status" value="1"/>
</dbReference>
<dbReference type="PROSITE" id="PS51123">
    <property type="entry name" value="OMPA_2"/>
    <property type="match status" value="1"/>
</dbReference>